<evidence type="ECO:0000256" key="7">
    <source>
        <dbReference type="RuleBase" id="RU003880"/>
    </source>
</evidence>
<dbReference type="Pfam" id="PF07992">
    <property type="entry name" value="Pyr_redox_2"/>
    <property type="match status" value="1"/>
</dbReference>
<dbReference type="GO" id="GO:0005737">
    <property type="term" value="C:cytoplasm"/>
    <property type="evidence" value="ECO:0007669"/>
    <property type="project" value="InterPro"/>
</dbReference>
<dbReference type="InterPro" id="IPR036188">
    <property type="entry name" value="FAD/NAD-bd_sf"/>
</dbReference>
<evidence type="ECO:0000256" key="4">
    <source>
        <dbReference type="ARBA" id="ARBA00023002"/>
    </source>
</evidence>
<dbReference type="KEGG" id="msil:METEAL_36920"/>
<keyword evidence="11" id="KW-1185">Reference proteome</keyword>
<protein>
    <recommendedName>
        <fullName evidence="7">Thioredoxin reductase</fullName>
        <ecNumber evidence="7">1.8.1.9</ecNumber>
    </recommendedName>
</protein>
<dbReference type="InterPro" id="IPR005982">
    <property type="entry name" value="Thioredox_Rdtase"/>
</dbReference>
<comment type="catalytic activity">
    <reaction evidence="7">
        <text>[thioredoxin]-dithiol + NADP(+) = [thioredoxin]-disulfide + NADPH + H(+)</text>
        <dbReference type="Rhea" id="RHEA:20345"/>
        <dbReference type="Rhea" id="RHEA-COMP:10698"/>
        <dbReference type="Rhea" id="RHEA-COMP:10700"/>
        <dbReference type="ChEBI" id="CHEBI:15378"/>
        <dbReference type="ChEBI" id="CHEBI:29950"/>
        <dbReference type="ChEBI" id="CHEBI:50058"/>
        <dbReference type="ChEBI" id="CHEBI:57783"/>
        <dbReference type="ChEBI" id="CHEBI:58349"/>
        <dbReference type="EC" id="1.8.1.9"/>
    </reaction>
</comment>
<dbReference type="EMBL" id="AP027080">
    <property type="protein sequence ID" value="BDU74518.1"/>
    <property type="molecule type" value="Genomic_DNA"/>
</dbReference>
<dbReference type="AlphaFoldDB" id="A0AA48H1Y6"/>
<evidence type="ECO:0000313" key="10">
    <source>
        <dbReference type="EMBL" id="BDU74518.1"/>
    </source>
</evidence>
<evidence type="ECO:0000256" key="6">
    <source>
        <dbReference type="ARBA" id="ARBA00023284"/>
    </source>
</evidence>
<dbReference type="PRINTS" id="PR00368">
    <property type="entry name" value="FADPNR"/>
</dbReference>
<dbReference type="GO" id="GO:0019430">
    <property type="term" value="P:removal of superoxide radicals"/>
    <property type="evidence" value="ECO:0007669"/>
    <property type="project" value="UniProtKB-UniRule"/>
</dbReference>
<dbReference type="GO" id="GO:0004791">
    <property type="term" value="F:thioredoxin-disulfide reductase (NADPH) activity"/>
    <property type="evidence" value="ECO:0007669"/>
    <property type="project" value="UniProtKB-UniRule"/>
</dbReference>
<organism evidence="10 11">
    <name type="scientific">Mesoterricola silvestris</name>
    <dbReference type="NCBI Taxonomy" id="2927979"/>
    <lineage>
        <taxon>Bacteria</taxon>
        <taxon>Pseudomonadati</taxon>
        <taxon>Acidobacteriota</taxon>
        <taxon>Holophagae</taxon>
        <taxon>Holophagales</taxon>
        <taxon>Holophagaceae</taxon>
        <taxon>Mesoterricola</taxon>
    </lineage>
</organism>
<dbReference type="InterPro" id="IPR050097">
    <property type="entry name" value="Ferredoxin-NADP_redctase_2"/>
</dbReference>
<gene>
    <name evidence="10" type="ORF">METEAL_36920</name>
</gene>
<comment type="similarity">
    <text evidence="1 7">Belongs to the class-II pyridine nucleotide-disulfide oxidoreductase family.</text>
</comment>
<keyword evidence="6 7" id="KW-0676">Redox-active center</keyword>
<sequence>MTEPHRKILIIGTGPAGYTAAIYASRANLQPLVLEGVQPGGQLTITTEVENFPGFRDGIQGPALMEELRAQALRLGAEIAAETVLSVELDQRPFRVVTESGAFTCEALVIATGASAKWLGIGKDEELGRRGGGVSACATCDGFFYRGKDVAVVGGGDTALEEALYLTRFARHVHLVHRREGLRASRAMQDRAKANRGITFHWNKAVADLFTRRVETSPGNAVEKLAGLDLRDTVDGSSSRLDVEGLFVAIGHRPNTAFLGGQLPLDANGYLLVEKGSSRTSIPGVFACGDVQDTIYRQAITAAGSGCMAAIDAERWLAETSTPSPSQETSHV</sequence>
<comment type="cofactor">
    <cofactor evidence="8">
        <name>FAD</name>
        <dbReference type="ChEBI" id="CHEBI:57692"/>
    </cofactor>
    <text evidence="8">Binds 1 FAD per subunit.</text>
</comment>
<dbReference type="PROSITE" id="PS00573">
    <property type="entry name" value="PYRIDINE_REDOX_2"/>
    <property type="match status" value="1"/>
</dbReference>
<dbReference type="SUPFAM" id="SSF51905">
    <property type="entry name" value="FAD/NAD(P)-binding domain"/>
    <property type="match status" value="1"/>
</dbReference>
<evidence type="ECO:0000256" key="3">
    <source>
        <dbReference type="ARBA" id="ARBA00022827"/>
    </source>
</evidence>
<evidence type="ECO:0000256" key="1">
    <source>
        <dbReference type="ARBA" id="ARBA00009333"/>
    </source>
</evidence>
<dbReference type="PANTHER" id="PTHR48105">
    <property type="entry name" value="THIOREDOXIN REDUCTASE 1-RELATED-RELATED"/>
    <property type="match status" value="1"/>
</dbReference>
<dbReference type="InterPro" id="IPR023753">
    <property type="entry name" value="FAD/NAD-binding_dom"/>
</dbReference>
<evidence type="ECO:0000256" key="8">
    <source>
        <dbReference type="RuleBase" id="RU003881"/>
    </source>
</evidence>
<comment type="subunit">
    <text evidence="7">Homodimer.</text>
</comment>
<dbReference type="NCBIfam" id="TIGR01292">
    <property type="entry name" value="TRX_reduct"/>
    <property type="match status" value="1"/>
</dbReference>
<dbReference type="PRINTS" id="PR00469">
    <property type="entry name" value="PNDRDTASEII"/>
</dbReference>
<evidence type="ECO:0000256" key="2">
    <source>
        <dbReference type="ARBA" id="ARBA00022630"/>
    </source>
</evidence>
<keyword evidence="2 7" id="KW-0285">Flavoprotein</keyword>
<evidence type="ECO:0000259" key="9">
    <source>
        <dbReference type="Pfam" id="PF07992"/>
    </source>
</evidence>
<evidence type="ECO:0000313" key="11">
    <source>
        <dbReference type="Proteomes" id="UP001238179"/>
    </source>
</evidence>
<keyword evidence="5" id="KW-1015">Disulfide bond</keyword>
<dbReference type="RefSeq" id="WP_316413194.1">
    <property type="nucleotide sequence ID" value="NZ_AP027080.1"/>
</dbReference>
<dbReference type="Proteomes" id="UP001238179">
    <property type="component" value="Chromosome"/>
</dbReference>
<keyword evidence="8" id="KW-0521">NADP</keyword>
<dbReference type="Gene3D" id="3.50.50.60">
    <property type="entry name" value="FAD/NAD(P)-binding domain"/>
    <property type="match status" value="2"/>
</dbReference>
<keyword evidence="4 7" id="KW-0560">Oxidoreductase</keyword>
<accession>A0AA48H1Y6</accession>
<reference evidence="11" key="1">
    <citation type="journal article" date="2023" name="Int. J. Syst. Evol. Microbiol.">
        <title>Mesoterricola silvestris gen. nov., sp. nov., Mesoterricola sediminis sp. nov., Geothrix oryzae sp. nov., Geothrix edaphica sp. nov., Geothrix rubra sp. nov., and Geothrix limicola sp. nov., six novel members of Acidobacteriota isolated from soils.</title>
        <authorList>
            <person name="Itoh H."/>
            <person name="Sugisawa Y."/>
            <person name="Mise K."/>
            <person name="Xu Z."/>
            <person name="Kuniyasu M."/>
            <person name="Ushijima N."/>
            <person name="Kawano K."/>
            <person name="Kobayashi E."/>
            <person name="Shiratori Y."/>
            <person name="Masuda Y."/>
            <person name="Senoo K."/>
        </authorList>
    </citation>
    <scope>NUCLEOTIDE SEQUENCE [LARGE SCALE GENOMIC DNA]</scope>
    <source>
        <strain evidence="11">W79</strain>
    </source>
</reference>
<evidence type="ECO:0000256" key="5">
    <source>
        <dbReference type="ARBA" id="ARBA00023157"/>
    </source>
</evidence>
<dbReference type="EC" id="1.8.1.9" evidence="7"/>
<keyword evidence="3 7" id="KW-0274">FAD</keyword>
<name>A0AA48H1Y6_9BACT</name>
<feature type="domain" description="FAD/NAD(P)-binding" evidence="9">
    <location>
        <begin position="7"/>
        <end position="306"/>
    </location>
</feature>
<dbReference type="InterPro" id="IPR008255">
    <property type="entry name" value="Pyr_nucl-diS_OxRdtase_2_AS"/>
</dbReference>
<proteinExistence type="inferred from homology"/>